<feature type="short sequence motif" description="Interaction with polymerase core subunit RpoC" evidence="7">
    <location>
        <begin position="78"/>
        <end position="81"/>
    </location>
</feature>
<feature type="DNA-binding region" description="H-T-H motif" evidence="7">
    <location>
        <begin position="254"/>
        <end position="273"/>
    </location>
</feature>
<sequence>MNLTLQPVNQMAPGANLSAYVQAVSSIPVLSVERERDLAEQLYYQDDVEAARELVMSHLRFVVHIARSYSGYGLAEADLVQEGNVGLMKAVKRFNPEKGVRLVSFAVHWIKAEIHEFILRNWRIVKVATTKAQRKLFFNLRKAKKSLAWFSADEAQAVANDLGVDVAEVQRMEGRLSSRDVAFDAPTDSDDDEQSWQAPQYYLEDQRSDPAEAVASSEWQENSEQALYGALNDLDERSRDILAQRWLAENKATLHELADKYGVSAERIRQLEQNAMKKLKVAIAA</sequence>
<evidence type="ECO:0000256" key="6">
    <source>
        <dbReference type="ARBA" id="ARBA00023163"/>
    </source>
</evidence>
<feature type="region of interest" description="Sigma-70 factor domain-2" evidence="7">
    <location>
        <begin position="54"/>
        <end position="123"/>
    </location>
</feature>
<dbReference type="CDD" id="cd06171">
    <property type="entry name" value="Sigma70_r4"/>
    <property type="match status" value="1"/>
</dbReference>
<dbReference type="GO" id="GO:0003677">
    <property type="term" value="F:DNA binding"/>
    <property type="evidence" value="ECO:0007669"/>
    <property type="project" value="UniProtKB-UniRule"/>
</dbReference>
<comment type="similarity">
    <text evidence="7">Belongs to the sigma-70 factor family. RpoH subfamily.</text>
</comment>
<protein>
    <recommendedName>
        <fullName evidence="7 8">RNA polymerase sigma factor RpoH</fullName>
    </recommendedName>
    <alternativeName>
        <fullName evidence="7">RNA polymerase sigma-32 factor</fullName>
    </alternativeName>
</protein>
<dbReference type="InterPro" id="IPR000943">
    <property type="entry name" value="RNA_pol_sigma70"/>
</dbReference>
<keyword evidence="4 7" id="KW-0731">Sigma factor</keyword>
<dbReference type="InterPro" id="IPR050813">
    <property type="entry name" value="Sigma-70_Factor"/>
</dbReference>
<dbReference type="HAMAP" id="MF_00961">
    <property type="entry name" value="Sigma70_RpoH"/>
    <property type="match status" value="1"/>
</dbReference>
<comment type="subcellular location">
    <subcellularLocation>
        <location evidence="7">Cytoplasm</location>
    </subcellularLocation>
</comment>
<keyword evidence="12" id="KW-1185">Reference proteome</keyword>
<dbReference type="PANTHER" id="PTHR30376:SF3">
    <property type="entry name" value="RNA POLYMERASE SIGMA FACTOR RPOH"/>
    <property type="match status" value="1"/>
</dbReference>
<evidence type="ECO:0000256" key="8">
    <source>
        <dbReference type="NCBIfam" id="TIGR02392"/>
    </source>
</evidence>
<dbReference type="Gene3D" id="1.20.120.1810">
    <property type="match status" value="1"/>
</dbReference>
<dbReference type="GO" id="GO:0016987">
    <property type="term" value="F:sigma factor activity"/>
    <property type="evidence" value="ECO:0007669"/>
    <property type="project" value="UniProtKB-UniRule"/>
</dbReference>
<dbReference type="NCBIfam" id="TIGR02937">
    <property type="entry name" value="sigma70-ECF"/>
    <property type="match status" value="1"/>
</dbReference>
<organism evidence="11 12">
    <name type="scientific">Parahalioglobus pacificus</name>
    <dbReference type="NCBI Taxonomy" id="930806"/>
    <lineage>
        <taxon>Bacteria</taxon>
        <taxon>Pseudomonadati</taxon>
        <taxon>Pseudomonadota</taxon>
        <taxon>Gammaproteobacteria</taxon>
        <taxon>Cellvibrionales</taxon>
        <taxon>Halieaceae</taxon>
        <taxon>Parahalioglobus</taxon>
    </lineage>
</organism>
<keyword evidence="2 7" id="KW-0805">Transcription regulation</keyword>
<reference evidence="11" key="1">
    <citation type="journal article" date="2014" name="Int. J. Syst. Evol. Microbiol.">
        <title>Complete genome sequence of Corynebacterium casei LMG S-19264T (=DSM 44701T), isolated from a smear-ripened cheese.</title>
        <authorList>
            <consortium name="US DOE Joint Genome Institute (JGI-PGF)"/>
            <person name="Walter F."/>
            <person name="Albersmeier A."/>
            <person name="Kalinowski J."/>
            <person name="Ruckert C."/>
        </authorList>
    </citation>
    <scope>NUCLEOTIDE SEQUENCE</scope>
    <source>
        <strain evidence="11">KCTC 23430</strain>
    </source>
</reference>
<evidence type="ECO:0000256" key="1">
    <source>
        <dbReference type="ARBA" id="ARBA00022490"/>
    </source>
</evidence>
<feature type="domain" description="RNA polymerase sigma-70" evidence="9">
    <location>
        <begin position="78"/>
        <end position="91"/>
    </location>
</feature>
<dbReference type="PROSITE" id="PS00715">
    <property type="entry name" value="SIGMA70_1"/>
    <property type="match status" value="1"/>
</dbReference>
<evidence type="ECO:0000256" key="4">
    <source>
        <dbReference type="ARBA" id="ARBA00023082"/>
    </source>
</evidence>
<comment type="caution">
    <text evidence="11">The sequence shown here is derived from an EMBL/GenBank/DDBJ whole genome shotgun (WGS) entry which is preliminary data.</text>
</comment>
<comment type="function">
    <text evidence="7">Sigma factors are initiation factors that promote the attachment of RNA polymerase to specific initiation sites and are then released. This sigma factor is involved in regulation of expression of heat shock genes.</text>
</comment>
<comment type="caution">
    <text evidence="7">Lacks conserved residue(s) required for the propagation of feature annotation.</text>
</comment>
<gene>
    <name evidence="7 11" type="primary">rpoH</name>
    <name evidence="11" type="ORF">GCM10007053_21610</name>
</gene>
<dbReference type="Proteomes" id="UP000644693">
    <property type="component" value="Unassembled WGS sequence"/>
</dbReference>
<evidence type="ECO:0000256" key="2">
    <source>
        <dbReference type="ARBA" id="ARBA00023015"/>
    </source>
</evidence>
<dbReference type="InterPro" id="IPR013325">
    <property type="entry name" value="RNA_pol_sigma_r2"/>
</dbReference>
<dbReference type="Pfam" id="PF04545">
    <property type="entry name" value="Sigma70_r4"/>
    <property type="match status" value="1"/>
</dbReference>
<comment type="subunit">
    <text evidence="7">Interacts with the RNA polymerase core enzyme.</text>
</comment>
<evidence type="ECO:0000313" key="12">
    <source>
        <dbReference type="Proteomes" id="UP000644693"/>
    </source>
</evidence>
<dbReference type="GO" id="GO:0006352">
    <property type="term" value="P:DNA-templated transcription initiation"/>
    <property type="evidence" value="ECO:0007669"/>
    <property type="project" value="UniProtKB-UniRule"/>
</dbReference>
<proteinExistence type="inferred from homology"/>
<dbReference type="SUPFAM" id="SSF88946">
    <property type="entry name" value="Sigma2 domain of RNA polymerase sigma factors"/>
    <property type="match status" value="1"/>
</dbReference>
<dbReference type="Gene3D" id="1.20.140.160">
    <property type="match status" value="1"/>
</dbReference>
<dbReference type="SUPFAM" id="SSF88659">
    <property type="entry name" value="Sigma3 and sigma4 domains of RNA polymerase sigma factors"/>
    <property type="match status" value="1"/>
</dbReference>
<dbReference type="FunFam" id="1.10.10.10:FF:000285">
    <property type="entry name" value="RNA polymerase sigma factor RpoH"/>
    <property type="match status" value="1"/>
</dbReference>
<name>A0A918XJN0_9GAMM</name>
<dbReference type="InterPro" id="IPR007630">
    <property type="entry name" value="RNA_pol_sigma70_r4"/>
</dbReference>
<evidence type="ECO:0000256" key="3">
    <source>
        <dbReference type="ARBA" id="ARBA00023016"/>
    </source>
</evidence>
<feature type="domain" description="RNA polymerase sigma-70" evidence="10">
    <location>
        <begin position="253"/>
        <end position="279"/>
    </location>
</feature>
<keyword evidence="6 7" id="KW-0804">Transcription</keyword>
<dbReference type="NCBIfam" id="NF005143">
    <property type="entry name" value="PRK06596.1"/>
    <property type="match status" value="1"/>
</dbReference>
<dbReference type="NCBIfam" id="TIGR02392">
    <property type="entry name" value="rpoH_proteo"/>
    <property type="match status" value="1"/>
</dbReference>
<keyword evidence="1 7" id="KW-0963">Cytoplasm</keyword>
<dbReference type="InterPro" id="IPR012759">
    <property type="entry name" value="RNA_pol_sigma_RpoH_proteobac"/>
</dbReference>
<reference evidence="11" key="2">
    <citation type="submission" date="2020-09" db="EMBL/GenBank/DDBJ databases">
        <authorList>
            <person name="Sun Q."/>
            <person name="Kim S."/>
        </authorList>
    </citation>
    <scope>NUCLEOTIDE SEQUENCE</scope>
    <source>
        <strain evidence="11">KCTC 23430</strain>
    </source>
</reference>
<evidence type="ECO:0000256" key="5">
    <source>
        <dbReference type="ARBA" id="ARBA00023125"/>
    </source>
</evidence>
<dbReference type="Pfam" id="PF04542">
    <property type="entry name" value="Sigma70_r2"/>
    <property type="match status" value="1"/>
</dbReference>
<keyword evidence="3 7" id="KW-0346">Stress response</keyword>
<dbReference type="GO" id="GO:0005737">
    <property type="term" value="C:cytoplasm"/>
    <property type="evidence" value="ECO:0007669"/>
    <property type="project" value="UniProtKB-SubCell"/>
</dbReference>
<dbReference type="InterPro" id="IPR013324">
    <property type="entry name" value="RNA_pol_sigma_r3/r4-like"/>
</dbReference>
<dbReference type="InterPro" id="IPR007627">
    <property type="entry name" value="RNA_pol_sigma70_r2"/>
</dbReference>
<keyword evidence="5 7" id="KW-0238">DNA-binding</keyword>
<accession>A0A918XJN0</accession>
<dbReference type="EMBL" id="BMYM01000002">
    <property type="protein sequence ID" value="GHD35099.1"/>
    <property type="molecule type" value="Genomic_DNA"/>
</dbReference>
<dbReference type="PROSITE" id="PS00716">
    <property type="entry name" value="SIGMA70_2"/>
    <property type="match status" value="1"/>
</dbReference>
<evidence type="ECO:0000259" key="9">
    <source>
        <dbReference type="PROSITE" id="PS00715"/>
    </source>
</evidence>
<dbReference type="PRINTS" id="PR00046">
    <property type="entry name" value="SIGMA70FCT"/>
</dbReference>
<evidence type="ECO:0000313" key="11">
    <source>
        <dbReference type="EMBL" id="GHD35099.1"/>
    </source>
</evidence>
<evidence type="ECO:0000259" key="10">
    <source>
        <dbReference type="PROSITE" id="PS00716"/>
    </source>
</evidence>
<dbReference type="FunFam" id="1.20.120.1810:FF:000001">
    <property type="entry name" value="RNA polymerase sigma factor RpoH"/>
    <property type="match status" value="1"/>
</dbReference>
<dbReference type="PANTHER" id="PTHR30376">
    <property type="entry name" value="SIGMA FACTOR RPOH HEAT SHOCK RELATED"/>
    <property type="match status" value="1"/>
</dbReference>
<dbReference type="AlphaFoldDB" id="A0A918XJN0"/>
<dbReference type="InterPro" id="IPR014284">
    <property type="entry name" value="RNA_pol_sigma-70_dom"/>
</dbReference>
<dbReference type="RefSeq" id="WP_189477816.1">
    <property type="nucleotide sequence ID" value="NZ_BMYM01000002.1"/>
</dbReference>
<dbReference type="PIRSF" id="PIRSF000770">
    <property type="entry name" value="RNA_pol_sigma-SigE/K"/>
    <property type="match status" value="1"/>
</dbReference>
<evidence type="ECO:0000256" key="7">
    <source>
        <dbReference type="HAMAP-Rule" id="MF_00961"/>
    </source>
</evidence>
<dbReference type="GO" id="GO:0009408">
    <property type="term" value="P:response to heat"/>
    <property type="evidence" value="ECO:0007669"/>
    <property type="project" value="UniProtKB-UniRule"/>
</dbReference>